<sequence>MRNNVLIRTNVMTFLGERFDRSLSFKEHVDHVITKARKGLSAVRIMAASNIEQRLLILLIYGLVPSPIEY</sequence>
<comment type="caution">
    <text evidence="1">The sequence shown here is derived from an EMBL/GenBank/DDBJ whole genome shotgun (WGS) entry which is preliminary data.</text>
</comment>
<protein>
    <submittedName>
        <fullName evidence="1">Uncharacterized protein</fullName>
    </submittedName>
</protein>
<evidence type="ECO:0000313" key="1">
    <source>
        <dbReference type="EMBL" id="CAG5130147.1"/>
    </source>
</evidence>
<keyword evidence="2" id="KW-1185">Reference proteome</keyword>
<organism evidence="1 2">
    <name type="scientific">Candidula unifasciata</name>
    <dbReference type="NCBI Taxonomy" id="100452"/>
    <lineage>
        <taxon>Eukaryota</taxon>
        <taxon>Metazoa</taxon>
        <taxon>Spiralia</taxon>
        <taxon>Lophotrochozoa</taxon>
        <taxon>Mollusca</taxon>
        <taxon>Gastropoda</taxon>
        <taxon>Heterobranchia</taxon>
        <taxon>Euthyneura</taxon>
        <taxon>Panpulmonata</taxon>
        <taxon>Eupulmonata</taxon>
        <taxon>Stylommatophora</taxon>
        <taxon>Helicina</taxon>
        <taxon>Helicoidea</taxon>
        <taxon>Geomitridae</taxon>
        <taxon>Candidula</taxon>
    </lineage>
</organism>
<proteinExistence type="predicted"/>
<gene>
    <name evidence="1" type="ORF">CUNI_LOCUS15705</name>
</gene>
<accession>A0A8S3ZKV6</accession>
<name>A0A8S3ZKV6_9EUPU</name>
<dbReference type="EMBL" id="CAJHNH020003868">
    <property type="protein sequence ID" value="CAG5130147.1"/>
    <property type="molecule type" value="Genomic_DNA"/>
</dbReference>
<evidence type="ECO:0000313" key="2">
    <source>
        <dbReference type="Proteomes" id="UP000678393"/>
    </source>
</evidence>
<dbReference type="AlphaFoldDB" id="A0A8S3ZKV6"/>
<feature type="non-terminal residue" evidence="1">
    <location>
        <position position="70"/>
    </location>
</feature>
<dbReference type="OrthoDB" id="445826at2759"/>
<reference evidence="1" key="1">
    <citation type="submission" date="2021-04" db="EMBL/GenBank/DDBJ databases">
        <authorList>
            <consortium name="Molecular Ecology Group"/>
        </authorList>
    </citation>
    <scope>NUCLEOTIDE SEQUENCE</scope>
</reference>
<dbReference type="Proteomes" id="UP000678393">
    <property type="component" value="Unassembled WGS sequence"/>
</dbReference>